<evidence type="ECO:0000256" key="3">
    <source>
        <dbReference type="ARBA" id="ARBA00022512"/>
    </source>
</evidence>
<evidence type="ECO:0000256" key="10">
    <source>
        <dbReference type="SAM" id="SignalP"/>
    </source>
</evidence>
<feature type="region of interest" description="Disordered" evidence="9">
    <location>
        <begin position="38"/>
        <end position="74"/>
    </location>
</feature>
<evidence type="ECO:0000256" key="7">
    <source>
        <dbReference type="ARBA" id="ARBA00023316"/>
    </source>
</evidence>
<feature type="chain" id="PRO_5045901381" evidence="10">
    <location>
        <begin position="35"/>
        <end position="480"/>
    </location>
</feature>
<dbReference type="Gene3D" id="2.160.20.10">
    <property type="entry name" value="Single-stranded right-handed beta-helix, Pectin lyase-like"/>
    <property type="match status" value="1"/>
</dbReference>
<dbReference type="RefSeq" id="XP_071927472.1">
    <property type="nucleotide sequence ID" value="XM_072071371.1"/>
</dbReference>
<feature type="signal peptide" evidence="10">
    <location>
        <begin position="1"/>
        <end position="34"/>
    </location>
</feature>
<keyword evidence="11" id="KW-1185">Reference proteome</keyword>
<dbReference type="PANTHER" id="PTHR31375">
    <property type="match status" value="1"/>
</dbReference>
<keyword evidence="4" id="KW-0964">Secreted</keyword>
<evidence type="ECO:0000256" key="1">
    <source>
        <dbReference type="ARBA" id="ARBA00004191"/>
    </source>
</evidence>
<keyword evidence="5 8" id="KW-0378">Hydrolase</keyword>
<dbReference type="SUPFAM" id="SSF51126">
    <property type="entry name" value="Pectin lyase-like"/>
    <property type="match status" value="1"/>
</dbReference>
<comment type="subcellular location">
    <subcellularLocation>
        <location evidence="1">Secreted</location>
        <location evidence="1">Cell wall</location>
    </subcellularLocation>
</comment>
<evidence type="ECO:0000256" key="8">
    <source>
        <dbReference type="RuleBase" id="RU361169"/>
    </source>
</evidence>
<sequence>MARDMKRNRNSSAYFFRLFSLILLFAFSALSVEARKSHGQKMHRAQHKKHTNHKGNVSTPPRTRRSRIPAHAPASPPITESTIFDVLSFGAKGDGICDDSKAVAAAWEAACKVPGATMEFPSEFKFLIKPTTLQGPCQPHLTLQIDGLVLAPSKVWSGPKSSLFQWINFKWLQNFTIQGSGIVDGQGSNWWTPSSPFDSMKDKRPKTFPDMKPTALRFYSSYNVTVRDIKIINSPNCHLKFDNSRGVEVNNITISAPETSLNTDGIHLQNSQDVEIHHSYIGCGDDCVSIQTGCSNVFVHHINCGPGHGISLGGLGKGGTVACVSNIIVDSIFMNNTLYGARIKTWQGGLGAVKNVSFSNIQVSDVKVPIMIDQYYCDKHICKNKTGAVAVSGVKFDKITGTYSAQPLHLACSSSVPCSNVDLSAINLQPSLEFRGLRDALCWNSYGKSQAPLVPTSIDYCLLKGGSVLQKISRSHGKSC</sequence>
<reference evidence="12" key="1">
    <citation type="submission" date="2025-08" db="UniProtKB">
        <authorList>
            <consortium name="RefSeq"/>
        </authorList>
    </citation>
    <scope>IDENTIFICATION</scope>
    <source>
        <tissue evidence="12">Leaves</tissue>
    </source>
</reference>
<evidence type="ECO:0000256" key="9">
    <source>
        <dbReference type="SAM" id="MobiDB-lite"/>
    </source>
</evidence>
<keyword evidence="3" id="KW-0134">Cell wall</keyword>
<organism evidence="11 12">
    <name type="scientific">Coffea arabica</name>
    <name type="common">Arabian coffee</name>
    <dbReference type="NCBI Taxonomy" id="13443"/>
    <lineage>
        <taxon>Eukaryota</taxon>
        <taxon>Viridiplantae</taxon>
        <taxon>Streptophyta</taxon>
        <taxon>Embryophyta</taxon>
        <taxon>Tracheophyta</taxon>
        <taxon>Spermatophyta</taxon>
        <taxon>Magnoliopsida</taxon>
        <taxon>eudicotyledons</taxon>
        <taxon>Gunneridae</taxon>
        <taxon>Pentapetalae</taxon>
        <taxon>asterids</taxon>
        <taxon>lamiids</taxon>
        <taxon>Gentianales</taxon>
        <taxon>Rubiaceae</taxon>
        <taxon>Ixoroideae</taxon>
        <taxon>Gardenieae complex</taxon>
        <taxon>Bertiereae - Coffeeae clade</taxon>
        <taxon>Coffeeae</taxon>
        <taxon>Coffea</taxon>
    </lineage>
</organism>
<keyword evidence="6 8" id="KW-0326">Glycosidase</keyword>
<dbReference type="GeneID" id="140017021"/>
<keyword evidence="7" id="KW-0961">Cell wall biogenesis/degradation</keyword>
<dbReference type="InterPro" id="IPR006626">
    <property type="entry name" value="PbH1"/>
</dbReference>
<proteinExistence type="inferred from homology"/>
<protein>
    <submittedName>
        <fullName evidence="12">Polygalacturonase At1g48100-like</fullName>
    </submittedName>
</protein>
<name>A0ABM4W6R0_COFAR</name>
<evidence type="ECO:0000313" key="11">
    <source>
        <dbReference type="Proteomes" id="UP001652660"/>
    </source>
</evidence>
<evidence type="ECO:0000256" key="5">
    <source>
        <dbReference type="ARBA" id="ARBA00022801"/>
    </source>
</evidence>
<comment type="similarity">
    <text evidence="2 8">Belongs to the glycosyl hydrolase 28 family.</text>
</comment>
<keyword evidence="10" id="KW-0732">Signal</keyword>
<dbReference type="Pfam" id="PF00295">
    <property type="entry name" value="Glyco_hydro_28"/>
    <property type="match status" value="1"/>
</dbReference>
<dbReference type="InterPro" id="IPR011050">
    <property type="entry name" value="Pectin_lyase_fold/virulence"/>
</dbReference>
<evidence type="ECO:0000256" key="6">
    <source>
        <dbReference type="ARBA" id="ARBA00023295"/>
    </source>
</evidence>
<dbReference type="InterPro" id="IPR012334">
    <property type="entry name" value="Pectin_lyas_fold"/>
</dbReference>
<feature type="compositionally biased region" description="Basic residues" evidence="9">
    <location>
        <begin position="38"/>
        <end position="53"/>
    </location>
</feature>
<gene>
    <name evidence="12" type="primary">LOC140017021</name>
</gene>
<evidence type="ECO:0000256" key="4">
    <source>
        <dbReference type="ARBA" id="ARBA00022525"/>
    </source>
</evidence>
<evidence type="ECO:0000256" key="2">
    <source>
        <dbReference type="ARBA" id="ARBA00008834"/>
    </source>
</evidence>
<accession>A0ABM4W6R0</accession>
<dbReference type="Proteomes" id="UP001652660">
    <property type="component" value="Chromosome 11c"/>
</dbReference>
<evidence type="ECO:0000313" key="12">
    <source>
        <dbReference type="RefSeq" id="XP_071927472.1"/>
    </source>
</evidence>
<dbReference type="SMART" id="SM00710">
    <property type="entry name" value="PbH1"/>
    <property type="match status" value="4"/>
</dbReference>
<dbReference type="InterPro" id="IPR000743">
    <property type="entry name" value="Glyco_hydro_28"/>
</dbReference>